<evidence type="ECO:0008006" key="4">
    <source>
        <dbReference type="Google" id="ProtNLM"/>
    </source>
</evidence>
<organism evidence="2 3">
    <name type="scientific">Nocardia panacis</name>
    <dbReference type="NCBI Taxonomy" id="2340916"/>
    <lineage>
        <taxon>Bacteria</taxon>
        <taxon>Bacillati</taxon>
        <taxon>Actinomycetota</taxon>
        <taxon>Actinomycetes</taxon>
        <taxon>Mycobacteriales</taxon>
        <taxon>Nocardiaceae</taxon>
        <taxon>Nocardia</taxon>
    </lineage>
</organism>
<evidence type="ECO:0000313" key="3">
    <source>
        <dbReference type="Proteomes" id="UP000266677"/>
    </source>
</evidence>
<evidence type="ECO:0000256" key="1">
    <source>
        <dbReference type="SAM" id="SignalP"/>
    </source>
</evidence>
<dbReference type="RefSeq" id="WP_120044987.1">
    <property type="nucleotide sequence ID" value="NZ_QZFU01000055.1"/>
</dbReference>
<dbReference type="EMBL" id="QZFU01000055">
    <property type="protein sequence ID" value="RJO68180.1"/>
    <property type="molecule type" value="Genomic_DNA"/>
</dbReference>
<dbReference type="Proteomes" id="UP000266677">
    <property type="component" value="Unassembled WGS sequence"/>
</dbReference>
<dbReference type="AlphaFoldDB" id="A0A3A4K5J2"/>
<keyword evidence="1" id="KW-0732">Signal</keyword>
<sequence>MNAIVRRFVVGASAATFIGAASVLGAGAAQAQDPFCWANQQSANTAFSQCSIPVWHQVHIRCWSGSGSYERAGNPMFWWDQSWASCDWPFGLEAWWVSTF</sequence>
<name>A0A3A4K5J2_9NOCA</name>
<reference evidence="2 3" key="1">
    <citation type="submission" date="2018-09" db="EMBL/GenBank/DDBJ databases">
        <title>YIM PH21274 draft genome.</title>
        <authorList>
            <person name="Miao C."/>
        </authorList>
    </citation>
    <scope>NUCLEOTIDE SEQUENCE [LARGE SCALE GENOMIC DNA]</scope>
    <source>
        <strain evidence="2 3">YIM PH 21724</strain>
    </source>
</reference>
<protein>
    <recommendedName>
        <fullName evidence="4">Secreted protein</fullName>
    </recommendedName>
</protein>
<keyword evidence="3" id="KW-1185">Reference proteome</keyword>
<evidence type="ECO:0000313" key="2">
    <source>
        <dbReference type="EMBL" id="RJO68180.1"/>
    </source>
</evidence>
<accession>A0A3A4K5J2</accession>
<gene>
    <name evidence="2" type="ORF">D5S18_32580</name>
</gene>
<feature type="signal peptide" evidence="1">
    <location>
        <begin position="1"/>
        <end position="31"/>
    </location>
</feature>
<dbReference type="OrthoDB" id="4559170at2"/>
<comment type="caution">
    <text evidence="2">The sequence shown here is derived from an EMBL/GenBank/DDBJ whole genome shotgun (WGS) entry which is preliminary data.</text>
</comment>
<feature type="chain" id="PRO_5017254663" description="Secreted protein" evidence="1">
    <location>
        <begin position="32"/>
        <end position="100"/>
    </location>
</feature>
<proteinExistence type="predicted"/>